<dbReference type="PROSITE" id="PS01228">
    <property type="entry name" value="COF_1"/>
    <property type="match status" value="1"/>
</dbReference>
<dbReference type="InterPro" id="IPR000150">
    <property type="entry name" value="Cof"/>
</dbReference>
<proteinExistence type="predicted"/>
<name>A0A1M5XTI9_9CLOT</name>
<dbReference type="GO" id="GO:0005829">
    <property type="term" value="C:cytosol"/>
    <property type="evidence" value="ECO:0007669"/>
    <property type="project" value="TreeGrafter"/>
</dbReference>
<dbReference type="GO" id="GO:0016791">
    <property type="term" value="F:phosphatase activity"/>
    <property type="evidence" value="ECO:0007669"/>
    <property type="project" value="TreeGrafter"/>
</dbReference>
<dbReference type="SUPFAM" id="SSF56784">
    <property type="entry name" value="HAD-like"/>
    <property type="match status" value="1"/>
</dbReference>
<dbReference type="GO" id="GO:0000287">
    <property type="term" value="F:magnesium ion binding"/>
    <property type="evidence" value="ECO:0007669"/>
    <property type="project" value="TreeGrafter"/>
</dbReference>
<dbReference type="NCBIfam" id="TIGR00099">
    <property type="entry name" value="Cof-subfamily"/>
    <property type="match status" value="1"/>
</dbReference>
<dbReference type="SFLD" id="SFLDS00003">
    <property type="entry name" value="Haloacid_Dehalogenase"/>
    <property type="match status" value="1"/>
</dbReference>
<dbReference type="InterPro" id="IPR006379">
    <property type="entry name" value="HAD-SF_hydro_IIB"/>
</dbReference>
<evidence type="ECO:0008006" key="3">
    <source>
        <dbReference type="Google" id="ProtNLM"/>
    </source>
</evidence>
<dbReference type="PANTHER" id="PTHR10000:SF8">
    <property type="entry name" value="HAD SUPERFAMILY HYDROLASE-LIKE, TYPE 3"/>
    <property type="match status" value="1"/>
</dbReference>
<reference evidence="1 2" key="1">
    <citation type="submission" date="2016-11" db="EMBL/GenBank/DDBJ databases">
        <authorList>
            <person name="Jaros S."/>
            <person name="Januszkiewicz K."/>
            <person name="Wedrychowicz H."/>
        </authorList>
    </citation>
    <scope>NUCLEOTIDE SEQUENCE [LARGE SCALE GENOMIC DNA]</scope>
    <source>
        <strain evidence="1 2">DSM 6191</strain>
    </source>
</reference>
<gene>
    <name evidence="1" type="ORF">SAMN02745941_01631</name>
</gene>
<dbReference type="PANTHER" id="PTHR10000">
    <property type="entry name" value="PHOSPHOSERINE PHOSPHATASE"/>
    <property type="match status" value="1"/>
</dbReference>
<evidence type="ECO:0000313" key="1">
    <source>
        <dbReference type="EMBL" id="SHI03096.1"/>
    </source>
</evidence>
<dbReference type="SFLD" id="SFLDG01140">
    <property type="entry name" value="C2.B:_Phosphomannomutase_and_P"/>
    <property type="match status" value="1"/>
</dbReference>
<sequence length="278" mass="32209">MELFISDLDGTLLNSNKEISVYSKKVLNNLINEGINFTVATARTPATVIDILEDLNIKLPVILMNGVIIYDINEKRYINIESVERSLVQDILKVFEKNNKSPLVYGINDDELLVYYKEFVYEVEKDFYKERCNSPYKTFLKVDEYIESTKNSKIINFIAYDKLEVIKNIYDELSKLEGITVDYYEEIYRKGWYYLDAYSSKASKANGIKFLSKYIKTDRVICFGDNLNDIPMFKVSDESYAVNNANDVLKYMATAVIEGNNDDAVAKFIEKRLKESLK</sequence>
<protein>
    <recommendedName>
        <fullName evidence="3">Cof subfamily of IIB subfamily of haloacid dehalogenase superfamily/HAD-superfamily hydrolase, subfamily IIB</fullName>
    </recommendedName>
</protein>
<dbReference type="Gene3D" id="3.30.1240.10">
    <property type="match status" value="1"/>
</dbReference>
<dbReference type="EMBL" id="FQXU01000005">
    <property type="protein sequence ID" value="SHI03096.1"/>
    <property type="molecule type" value="Genomic_DNA"/>
</dbReference>
<dbReference type="InterPro" id="IPR023214">
    <property type="entry name" value="HAD_sf"/>
</dbReference>
<dbReference type="AlphaFoldDB" id="A0A1M5XTI9"/>
<dbReference type="NCBIfam" id="TIGR01484">
    <property type="entry name" value="HAD-SF-IIB"/>
    <property type="match status" value="1"/>
</dbReference>
<evidence type="ECO:0000313" key="2">
    <source>
        <dbReference type="Proteomes" id="UP000184241"/>
    </source>
</evidence>
<dbReference type="RefSeq" id="WP_073018483.1">
    <property type="nucleotide sequence ID" value="NZ_FQXU01000005.1"/>
</dbReference>
<dbReference type="Gene3D" id="3.40.50.1000">
    <property type="entry name" value="HAD superfamily/HAD-like"/>
    <property type="match status" value="1"/>
</dbReference>
<organism evidence="1 2">
    <name type="scientific">Clostridium intestinale DSM 6191</name>
    <dbReference type="NCBI Taxonomy" id="1121320"/>
    <lineage>
        <taxon>Bacteria</taxon>
        <taxon>Bacillati</taxon>
        <taxon>Bacillota</taxon>
        <taxon>Clostridia</taxon>
        <taxon>Eubacteriales</taxon>
        <taxon>Clostridiaceae</taxon>
        <taxon>Clostridium</taxon>
    </lineage>
</organism>
<dbReference type="Proteomes" id="UP000184241">
    <property type="component" value="Unassembled WGS sequence"/>
</dbReference>
<accession>A0A1M5XTI9</accession>
<dbReference type="Pfam" id="PF08282">
    <property type="entry name" value="Hydrolase_3"/>
    <property type="match status" value="1"/>
</dbReference>
<dbReference type="InterPro" id="IPR036412">
    <property type="entry name" value="HAD-like_sf"/>
</dbReference>